<evidence type="ECO:0000313" key="8">
    <source>
        <dbReference type="Proteomes" id="UP000783287"/>
    </source>
</evidence>
<dbReference type="Pfam" id="PF02388">
    <property type="entry name" value="FemAB"/>
    <property type="match status" value="1"/>
</dbReference>
<dbReference type="EMBL" id="JAGQLK010000042">
    <property type="protein sequence ID" value="MCA9383232.1"/>
    <property type="molecule type" value="Genomic_DNA"/>
</dbReference>
<evidence type="ECO:0000313" key="7">
    <source>
        <dbReference type="EMBL" id="MCA9383232.1"/>
    </source>
</evidence>
<dbReference type="GO" id="GO:0071555">
    <property type="term" value="P:cell wall organization"/>
    <property type="evidence" value="ECO:0007669"/>
    <property type="project" value="UniProtKB-KW"/>
</dbReference>
<evidence type="ECO:0000256" key="4">
    <source>
        <dbReference type="ARBA" id="ARBA00022984"/>
    </source>
</evidence>
<evidence type="ECO:0000256" key="3">
    <source>
        <dbReference type="ARBA" id="ARBA00022960"/>
    </source>
</evidence>
<keyword evidence="5" id="KW-0012">Acyltransferase</keyword>
<dbReference type="GO" id="GO:0009252">
    <property type="term" value="P:peptidoglycan biosynthetic process"/>
    <property type="evidence" value="ECO:0007669"/>
    <property type="project" value="UniProtKB-KW"/>
</dbReference>
<dbReference type="SUPFAM" id="SSF55729">
    <property type="entry name" value="Acyl-CoA N-acyltransferases (Nat)"/>
    <property type="match status" value="2"/>
</dbReference>
<keyword evidence="3" id="KW-0133">Cell shape</keyword>
<dbReference type="Proteomes" id="UP000783287">
    <property type="component" value="Unassembled WGS sequence"/>
</dbReference>
<evidence type="ECO:0000256" key="5">
    <source>
        <dbReference type="ARBA" id="ARBA00023315"/>
    </source>
</evidence>
<dbReference type="InterPro" id="IPR016181">
    <property type="entry name" value="Acyl_CoA_acyltransferase"/>
</dbReference>
<dbReference type="Gene3D" id="3.40.630.30">
    <property type="match status" value="2"/>
</dbReference>
<dbReference type="GO" id="GO:0008360">
    <property type="term" value="P:regulation of cell shape"/>
    <property type="evidence" value="ECO:0007669"/>
    <property type="project" value="UniProtKB-KW"/>
</dbReference>
<dbReference type="PROSITE" id="PS51191">
    <property type="entry name" value="FEMABX"/>
    <property type="match status" value="1"/>
</dbReference>
<sequence>MSNLQSKLITNKTEWDEFIKESGIATSFFQSWNWGDFQETLGKEVVRVAFLDENELFAEALCVVIDAKRGKYLYVRNGPVLDWDNIDRVDFVLTELKRIAKEKSLWFVRMSPLVEITTEAAQLLNSYKFPTSPMYDVDALDTWILDITADEEELMQNMRKSTRYEIRKAERDGVVIETSQDSKDLDKFFPIYRDTIERQKWTGYSDEYIRNQFETFVKDDQAKLYLAKYNDVYIAASIFIYFGDSSFYHYSGSLTEYRKVPGPSLIQWYNIREAKARGLKKYNFWGIAPEEKPNHPWQGLSFFKKGFGGEAKRYVATNDIPLTPLHWVTHLYEIYQKKRKGY</sequence>
<dbReference type="InterPro" id="IPR003447">
    <property type="entry name" value="FEMABX"/>
</dbReference>
<keyword evidence="4" id="KW-0573">Peptidoglycan synthesis</keyword>
<dbReference type="PANTHER" id="PTHR36174">
    <property type="entry name" value="LIPID II:GLYCINE GLYCYLTRANSFERASE"/>
    <property type="match status" value="1"/>
</dbReference>
<dbReference type="GO" id="GO:0016755">
    <property type="term" value="F:aminoacyltransferase activity"/>
    <property type="evidence" value="ECO:0007669"/>
    <property type="project" value="InterPro"/>
</dbReference>
<reference evidence="7" key="2">
    <citation type="journal article" date="2021" name="Microbiome">
        <title>Successional dynamics and alternative stable states in a saline activated sludge microbial community over 9 years.</title>
        <authorList>
            <person name="Wang Y."/>
            <person name="Ye J."/>
            <person name="Ju F."/>
            <person name="Liu L."/>
            <person name="Boyd J.A."/>
            <person name="Deng Y."/>
            <person name="Parks D.H."/>
            <person name="Jiang X."/>
            <person name="Yin X."/>
            <person name="Woodcroft B.J."/>
            <person name="Tyson G.W."/>
            <person name="Hugenholtz P."/>
            <person name="Polz M.F."/>
            <person name="Zhang T."/>
        </authorList>
    </citation>
    <scope>NUCLEOTIDE SEQUENCE</scope>
    <source>
        <strain evidence="7">HKST-UBA14</strain>
    </source>
</reference>
<reference evidence="7" key="1">
    <citation type="submission" date="2020-04" db="EMBL/GenBank/DDBJ databases">
        <authorList>
            <person name="Zhang T."/>
        </authorList>
    </citation>
    <scope>NUCLEOTIDE SEQUENCE</scope>
    <source>
        <strain evidence="7">HKST-UBA14</strain>
    </source>
</reference>
<evidence type="ECO:0000256" key="6">
    <source>
        <dbReference type="ARBA" id="ARBA00023316"/>
    </source>
</evidence>
<accession>A0A955RIY2</accession>
<evidence type="ECO:0000256" key="2">
    <source>
        <dbReference type="ARBA" id="ARBA00022679"/>
    </source>
</evidence>
<name>A0A955RIY2_9BACT</name>
<gene>
    <name evidence="7" type="ORF">KC909_02600</name>
</gene>
<keyword evidence="6" id="KW-0961">Cell wall biogenesis/degradation</keyword>
<protein>
    <submittedName>
        <fullName evidence="7">Peptidoglycan bridge formation glycyltransferase FemA/FemB family protein</fullName>
    </submittedName>
</protein>
<comment type="caution">
    <text evidence="7">The sequence shown here is derived from an EMBL/GenBank/DDBJ whole genome shotgun (WGS) entry which is preliminary data.</text>
</comment>
<evidence type="ECO:0000256" key="1">
    <source>
        <dbReference type="ARBA" id="ARBA00009943"/>
    </source>
</evidence>
<dbReference type="PANTHER" id="PTHR36174:SF1">
    <property type="entry name" value="LIPID II:GLYCINE GLYCYLTRANSFERASE"/>
    <property type="match status" value="1"/>
</dbReference>
<dbReference type="InterPro" id="IPR050644">
    <property type="entry name" value="PG_Glycine_Bridge_Synth"/>
</dbReference>
<organism evidence="7 8">
    <name type="scientific">Candidatus Dojkabacteria bacterium</name>
    <dbReference type="NCBI Taxonomy" id="2099670"/>
    <lineage>
        <taxon>Bacteria</taxon>
        <taxon>Candidatus Dojkabacteria</taxon>
    </lineage>
</organism>
<dbReference type="AlphaFoldDB" id="A0A955RIY2"/>
<comment type="similarity">
    <text evidence="1">Belongs to the FemABX family.</text>
</comment>
<proteinExistence type="inferred from homology"/>
<keyword evidence="2" id="KW-0808">Transferase</keyword>